<dbReference type="InterPro" id="IPR008333">
    <property type="entry name" value="Cbr1-like_FAD-bd_dom"/>
</dbReference>
<reference key="1">
    <citation type="submission" date="2010-11" db="EMBL/GenBank/DDBJ databases">
        <title>The complete genome of Leadbetterella byssophila DSM 17132.</title>
        <authorList>
            <consortium name="US DOE Joint Genome Institute (JGI-PGF)"/>
            <person name="Lucas S."/>
            <person name="Copeland A."/>
            <person name="Lapidus A."/>
            <person name="Glavina del Rio T."/>
            <person name="Dalin E."/>
            <person name="Tice H."/>
            <person name="Bruce D."/>
            <person name="Goodwin L."/>
            <person name="Pitluck S."/>
            <person name="Kyrpides N."/>
            <person name="Mavromatis K."/>
            <person name="Ivanova N."/>
            <person name="Teshima H."/>
            <person name="Brettin T."/>
            <person name="Detter J.C."/>
            <person name="Han C."/>
            <person name="Tapia R."/>
            <person name="Land M."/>
            <person name="Hauser L."/>
            <person name="Markowitz V."/>
            <person name="Cheng J.-F."/>
            <person name="Hugenholtz P."/>
            <person name="Woyke T."/>
            <person name="Wu D."/>
            <person name="Tindall B."/>
            <person name="Pomrenke H.G."/>
            <person name="Brambilla E."/>
            <person name="Klenk H.-P."/>
            <person name="Eisen J.A."/>
        </authorList>
    </citation>
    <scope>NUCLEOTIDE SEQUENCE [LARGE SCALE GENOMIC DNA]</scope>
    <source>
        <strain>DSM 17132</strain>
    </source>
</reference>
<protein>
    <submittedName>
        <fullName evidence="11">Oxidoreductase FAD/NAD(P)-binding domain protein</fullName>
    </submittedName>
</protein>
<dbReference type="GO" id="GO:0050660">
    <property type="term" value="F:flavin adenine dinucleotide binding"/>
    <property type="evidence" value="ECO:0007669"/>
    <property type="project" value="TreeGrafter"/>
</dbReference>
<dbReference type="SUPFAM" id="SSF52343">
    <property type="entry name" value="Ferredoxin reductase-like, C-terminal NADP-linked domain"/>
    <property type="match status" value="1"/>
</dbReference>
<evidence type="ECO:0000259" key="9">
    <source>
        <dbReference type="PROSITE" id="PS51085"/>
    </source>
</evidence>
<dbReference type="InterPro" id="IPR017938">
    <property type="entry name" value="Riboflavin_synthase-like_b-brl"/>
</dbReference>
<dbReference type="Pfam" id="PF00111">
    <property type="entry name" value="Fer2"/>
    <property type="match status" value="1"/>
</dbReference>
<dbReference type="OrthoDB" id="9789468at2"/>
<dbReference type="RefSeq" id="WP_013408670.1">
    <property type="nucleotide sequence ID" value="NC_014655.1"/>
</dbReference>
<evidence type="ECO:0000313" key="11">
    <source>
        <dbReference type="EMBL" id="ADQ17622.1"/>
    </source>
</evidence>
<dbReference type="SUPFAM" id="SSF54292">
    <property type="entry name" value="2Fe-2S ferredoxin-like"/>
    <property type="match status" value="1"/>
</dbReference>
<dbReference type="PANTHER" id="PTHR47354:SF8">
    <property type="entry name" value="1,2-PHENYLACETYL-COA EPOXIDASE, SUBUNIT E"/>
    <property type="match status" value="1"/>
</dbReference>
<sequence>MNSYFLQVQKIVQETEDTVSIHFWHPISGQISYEAGQFLTVLIPGPDGKKVRRSYSFSSSPVTDSGLAITVKRVPGGLVSNYLVDHVKAGDFLEVLPPMGRFTYTETEGNLVFIGAGSGITPLMSLIKTLLRTTNKKILLIYGNRNEHSIIFKEQLRELESTYRGRFTVVYILSRPGDYWVGHKGRIHEANVIWFMKDHGVDFKNDSFYMCGPEKMMDDLQKVYTLFEIPEDRIHYERFNAPTIEEDEILPEQTAQTVTVKYDGETHVFEVAPHQTILEAALELDIDLPYSCQAGMCTACLGKCLEGQVKMDEDDGLTDKEKDEGYVLTCVSRPQGPGVVIEID</sequence>
<dbReference type="GO" id="GO:0016491">
    <property type="term" value="F:oxidoreductase activity"/>
    <property type="evidence" value="ECO:0007669"/>
    <property type="project" value="UniProtKB-KW"/>
</dbReference>
<organism evidence="11 12">
    <name type="scientific">Leadbetterella byssophila (strain DSM 17132 / JCM 16389 / KACC 11308 / NBRC 106382 / 4M15)</name>
    <dbReference type="NCBI Taxonomy" id="649349"/>
    <lineage>
        <taxon>Bacteria</taxon>
        <taxon>Pseudomonadati</taxon>
        <taxon>Bacteroidota</taxon>
        <taxon>Cytophagia</taxon>
        <taxon>Cytophagales</taxon>
        <taxon>Leadbetterellaceae</taxon>
        <taxon>Leadbetterella</taxon>
    </lineage>
</organism>
<dbReference type="PRINTS" id="PR00410">
    <property type="entry name" value="PHEHYDRXLASE"/>
</dbReference>
<evidence type="ECO:0000256" key="7">
    <source>
        <dbReference type="ARBA" id="ARBA00023004"/>
    </source>
</evidence>
<dbReference type="Proteomes" id="UP000007435">
    <property type="component" value="Chromosome"/>
</dbReference>
<dbReference type="Pfam" id="PF00970">
    <property type="entry name" value="FAD_binding_6"/>
    <property type="match status" value="1"/>
</dbReference>
<dbReference type="InterPro" id="IPR001709">
    <property type="entry name" value="Flavoprot_Pyr_Nucl_cyt_Rdtase"/>
</dbReference>
<keyword evidence="12" id="KW-1185">Reference proteome</keyword>
<dbReference type="CDD" id="cd00207">
    <property type="entry name" value="fer2"/>
    <property type="match status" value="1"/>
</dbReference>
<feature type="domain" description="FAD-binding FR-type" evidence="10">
    <location>
        <begin position="1"/>
        <end position="105"/>
    </location>
</feature>
<comment type="cofactor">
    <cofactor evidence="1">
        <name>FAD</name>
        <dbReference type="ChEBI" id="CHEBI:57692"/>
    </cofactor>
</comment>
<dbReference type="InterPro" id="IPR017927">
    <property type="entry name" value="FAD-bd_FR_type"/>
</dbReference>
<reference evidence="11 12" key="2">
    <citation type="journal article" date="2011" name="Stand. Genomic Sci.">
        <title>Complete genome sequence of Leadbetterella byssophila type strain (4M15).</title>
        <authorList>
            <person name="Abt B."/>
            <person name="Teshima H."/>
            <person name="Lucas S."/>
            <person name="Lapidus A."/>
            <person name="Del Rio T.G."/>
            <person name="Nolan M."/>
            <person name="Tice H."/>
            <person name="Cheng J.F."/>
            <person name="Pitluck S."/>
            <person name="Liolios K."/>
            <person name="Pagani I."/>
            <person name="Ivanova N."/>
            <person name="Mavromatis K."/>
            <person name="Pati A."/>
            <person name="Tapia R."/>
            <person name="Han C."/>
            <person name="Goodwin L."/>
            <person name="Chen A."/>
            <person name="Palaniappan K."/>
            <person name="Land M."/>
            <person name="Hauser L."/>
            <person name="Chang Y.J."/>
            <person name="Jeffries C.D."/>
            <person name="Rohde M."/>
            <person name="Goker M."/>
            <person name="Tindall B.J."/>
            <person name="Detter J.C."/>
            <person name="Woyke T."/>
            <person name="Bristow J."/>
            <person name="Eisen J.A."/>
            <person name="Markowitz V."/>
            <person name="Hugenholtz P."/>
            <person name="Klenk H.P."/>
            <person name="Kyrpides N.C."/>
        </authorList>
    </citation>
    <scope>NUCLEOTIDE SEQUENCE [LARGE SCALE GENOMIC DNA]</scope>
    <source>
        <strain evidence="12">DSM 17132 / JCM 16389 / KACC 11308 / NBRC 106382 / 4M15</strain>
    </source>
</reference>
<evidence type="ECO:0000256" key="5">
    <source>
        <dbReference type="ARBA" id="ARBA00022827"/>
    </source>
</evidence>
<dbReference type="InterPro" id="IPR001041">
    <property type="entry name" value="2Fe-2S_ferredoxin-type"/>
</dbReference>
<dbReference type="GO" id="GO:0046872">
    <property type="term" value="F:metal ion binding"/>
    <property type="evidence" value="ECO:0007669"/>
    <property type="project" value="UniProtKB-KW"/>
</dbReference>
<evidence type="ECO:0000313" key="12">
    <source>
        <dbReference type="Proteomes" id="UP000007435"/>
    </source>
</evidence>
<dbReference type="SUPFAM" id="SSF63380">
    <property type="entry name" value="Riboflavin synthase domain-like"/>
    <property type="match status" value="1"/>
</dbReference>
<evidence type="ECO:0000259" key="10">
    <source>
        <dbReference type="PROSITE" id="PS51384"/>
    </source>
</evidence>
<dbReference type="InterPro" id="IPR001433">
    <property type="entry name" value="OxRdtase_FAD/NAD-bd"/>
</dbReference>
<dbReference type="GO" id="GO:0051537">
    <property type="term" value="F:2 iron, 2 sulfur cluster binding"/>
    <property type="evidence" value="ECO:0007669"/>
    <property type="project" value="UniProtKB-KW"/>
</dbReference>
<proteinExistence type="predicted"/>
<evidence type="ECO:0000256" key="1">
    <source>
        <dbReference type="ARBA" id="ARBA00001974"/>
    </source>
</evidence>
<dbReference type="Gene3D" id="3.40.50.80">
    <property type="entry name" value="Nucleotide-binding domain of ferredoxin-NADP reductase (FNR) module"/>
    <property type="match status" value="1"/>
</dbReference>
<dbReference type="EMBL" id="CP002305">
    <property type="protein sequence ID" value="ADQ17622.1"/>
    <property type="molecule type" value="Genomic_DNA"/>
</dbReference>
<evidence type="ECO:0000256" key="4">
    <source>
        <dbReference type="ARBA" id="ARBA00022723"/>
    </source>
</evidence>
<dbReference type="Gene3D" id="2.40.30.10">
    <property type="entry name" value="Translation factors"/>
    <property type="match status" value="1"/>
</dbReference>
<dbReference type="PROSITE" id="PS51384">
    <property type="entry name" value="FAD_FR"/>
    <property type="match status" value="1"/>
</dbReference>
<dbReference type="PRINTS" id="PR00371">
    <property type="entry name" value="FPNCR"/>
</dbReference>
<keyword evidence="5" id="KW-0274">FAD</keyword>
<keyword evidence="2" id="KW-0285">Flavoprotein</keyword>
<dbReference type="AlphaFoldDB" id="E4RRT5"/>
<evidence type="ECO:0000256" key="6">
    <source>
        <dbReference type="ARBA" id="ARBA00023002"/>
    </source>
</evidence>
<dbReference type="InterPro" id="IPR050415">
    <property type="entry name" value="MRET"/>
</dbReference>
<dbReference type="InterPro" id="IPR036010">
    <property type="entry name" value="2Fe-2S_ferredoxin-like_sf"/>
</dbReference>
<dbReference type="Pfam" id="PF00175">
    <property type="entry name" value="NAD_binding_1"/>
    <property type="match status" value="1"/>
</dbReference>
<feature type="domain" description="2Fe-2S ferredoxin-type" evidence="9">
    <location>
        <begin position="256"/>
        <end position="344"/>
    </location>
</feature>
<dbReference type="eggNOG" id="COG1018">
    <property type="taxonomic scope" value="Bacteria"/>
</dbReference>
<evidence type="ECO:0000256" key="8">
    <source>
        <dbReference type="ARBA" id="ARBA00023014"/>
    </source>
</evidence>
<dbReference type="InterPro" id="IPR039261">
    <property type="entry name" value="FNR_nucleotide-bd"/>
</dbReference>
<keyword evidence="7" id="KW-0408">Iron</keyword>
<dbReference type="KEGG" id="lby:Lbys_1920"/>
<name>E4RRT5_LEAB4</name>
<dbReference type="InterPro" id="IPR012675">
    <property type="entry name" value="Beta-grasp_dom_sf"/>
</dbReference>
<gene>
    <name evidence="11" type="ordered locus">Lbys_1920</name>
</gene>
<dbReference type="CDD" id="cd06214">
    <property type="entry name" value="PA_degradation_oxidoreductase_like"/>
    <property type="match status" value="1"/>
</dbReference>
<dbReference type="HOGENOM" id="CLU_003827_14_1_10"/>
<dbReference type="PROSITE" id="PS00197">
    <property type="entry name" value="2FE2S_FER_1"/>
    <property type="match status" value="1"/>
</dbReference>
<keyword evidence="4" id="KW-0479">Metal-binding</keyword>
<dbReference type="PANTHER" id="PTHR47354">
    <property type="entry name" value="NADH OXIDOREDUCTASE HCR"/>
    <property type="match status" value="1"/>
</dbReference>
<evidence type="ECO:0000256" key="3">
    <source>
        <dbReference type="ARBA" id="ARBA00022714"/>
    </source>
</evidence>
<dbReference type="InterPro" id="IPR006058">
    <property type="entry name" value="2Fe2S_fd_BS"/>
</dbReference>
<evidence type="ECO:0000256" key="2">
    <source>
        <dbReference type="ARBA" id="ARBA00022630"/>
    </source>
</evidence>
<accession>E4RRT5</accession>
<dbReference type="Gene3D" id="3.10.20.30">
    <property type="match status" value="1"/>
</dbReference>
<dbReference type="STRING" id="649349.Lbys_1920"/>
<dbReference type="PROSITE" id="PS51085">
    <property type="entry name" value="2FE2S_FER_2"/>
    <property type="match status" value="1"/>
</dbReference>
<keyword evidence="3" id="KW-0001">2Fe-2S</keyword>
<keyword evidence="8" id="KW-0411">Iron-sulfur</keyword>
<keyword evidence="6" id="KW-0560">Oxidoreductase</keyword>